<dbReference type="InterPro" id="IPR049918">
    <property type="entry name" value="HxsD-rel"/>
</dbReference>
<accession>A0A317G4I9</accession>
<organism evidence="1 2">
    <name type="scientific">Butyrivibrio fibrisolvens</name>
    <dbReference type="NCBI Taxonomy" id="831"/>
    <lineage>
        <taxon>Bacteria</taxon>
        <taxon>Bacillati</taxon>
        <taxon>Bacillota</taxon>
        <taxon>Clostridia</taxon>
        <taxon>Lachnospirales</taxon>
        <taxon>Lachnospiraceae</taxon>
        <taxon>Butyrivibrio</taxon>
    </lineage>
</organism>
<evidence type="ECO:0000313" key="2">
    <source>
        <dbReference type="Proteomes" id="UP000245488"/>
    </source>
</evidence>
<proteinExistence type="predicted"/>
<protein>
    <submittedName>
        <fullName evidence="1">Uncharacterized protein</fullName>
    </submittedName>
</protein>
<dbReference type="Proteomes" id="UP000245488">
    <property type="component" value="Chromosome"/>
</dbReference>
<dbReference type="AlphaFoldDB" id="A0A317G4I9"/>
<reference evidence="1 2" key="1">
    <citation type="submission" date="2017-09" db="EMBL/GenBank/DDBJ databases">
        <title>High-quality draft genome sequence of Butyrivibrio fibrisolvens INBov1, isolated from cow rumen.</title>
        <authorList>
            <person name="Rodriguez Hernaez J."/>
            <person name="Rivarola M."/>
            <person name="Paniego N."/>
            <person name="Cravero S."/>
            <person name="Ceron Cucchi M."/>
            <person name="Martinez M.C."/>
        </authorList>
    </citation>
    <scope>NUCLEOTIDE SEQUENCE [LARGE SCALE GENOMIC DNA]</scope>
    <source>
        <strain evidence="1 2">INBov1</strain>
    </source>
</reference>
<keyword evidence="2" id="KW-1185">Reference proteome</keyword>
<dbReference type="EMBL" id="NXNG01000001">
    <property type="protein sequence ID" value="PWT27583.1"/>
    <property type="molecule type" value="Genomic_DNA"/>
</dbReference>
<comment type="caution">
    <text evidence="1">The sequence shown here is derived from an EMBL/GenBank/DDBJ whole genome shotgun (WGS) entry which is preliminary data.</text>
</comment>
<dbReference type="RefSeq" id="WP_110073011.1">
    <property type="nucleotide sequence ID" value="NZ_CM009896.1"/>
</dbReference>
<dbReference type="NCBIfam" id="NF038315">
    <property type="entry name" value="HxsD_rel"/>
    <property type="match status" value="1"/>
</dbReference>
<evidence type="ECO:0000313" key="1">
    <source>
        <dbReference type="EMBL" id="PWT27583.1"/>
    </source>
</evidence>
<sequence>MNEINKFTKEFYDRKTIELAIKAYSEIAQFKITEDNDYYYCDVLSYKHDPELVLNEFSNYVLGTMKI</sequence>
<gene>
    <name evidence="1" type="ORF">CPT75_11005</name>
</gene>
<name>A0A317G4I9_BUTFI</name>